<accession>A0ACA9LWD5</accession>
<evidence type="ECO:0000313" key="1">
    <source>
        <dbReference type="EMBL" id="CAG8554831.1"/>
    </source>
</evidence>
<keyword evidence="2" id="KW-1185">Reference proteome</keyword>
<reference evidence="1" key="1">
    <citation type="submission" date="2021-06" db="EMBL/GenBank/DDBJ databases">
        <authorList>
            <person name="Kallberg Y."/>
            <person name="Tangrot J."/>
            <person name="Rosling A."/>
        </authorList>
    </citation>
    <scope>NUCLEOTIDE SEQUENCE</scope>
    <source>
        <strain evidence="1">MA461A</strain>
    </source>
</reference>
<dbReference type="EMBL" id="CAJVQC010005502">
    <property type="protein sequence ID" value="CAG8554831.1"/>
    <property type="molecule type" value="Genomic_DNA"/>
</dbReference>
<sequence length="1365" mass="154670">MDDDKLAGNLSYHPVKNTEQPTFVSIKPQGLYDNNDNPLNLKELLKAIDLYDTFEKLNEVIPMLWYQLKNLESVEFQYLDLQIKLNEQTAIYEIGDFSLGILIPKFIIKRDVIEATNAIINLEYNGMQWSGNIQGMVEITGKDRKYNCQIKYMLSTKEQLGNLLIKNFNEDLNLKETLQIFRLESIFEIPVYGKLFEPMKISEININQVNSDLSDFIIQDLSFILQANKLELKPLIIEQVEVCISYFPPENNTDSATWKFRIEGNIDTMIATLNYNNEKRNIQATLVPVKSKKFKDITKLLIETPEFSDNSMYYEVYDSEITNVELDINIGVNSVYIESFSTKLVKVLPYDEFILDNLSFKYEEVKKMYIGNHSPNQVTPPHRKHILEAIISRKKATNDISAKIEIDCSENVVEASITSFSNPSILDILKFLIGYQSNLPDLLPKLPELPNFTDIKLDQKYSAKILIKPFKIIGFNISVEDKEINYKLLKKPSITLQPVGISINYAYDIDGKKEKLEGKVYGTFILDDMIELKLEFASSKTKDEDIVVASIESNVCKEGAIYISSIVNTLLDDNKGWSSKTPIEMRSPKFIVKSQNTLQLDTLSELILSTKEKAYLYINLSNKSVALYASIESIGNALLLVKKLNTKTSIDNEFGYIFALKTSNDFKTEYLFKSSNIVSNIDEILHLAQANLVIVSYQDVTFEKAKQELNAIIKDLNDILNSDNKNSKIKFEDIISINLPNRDDIYRQTLIQGANLYATLDYGKDQSVLLKNLCATTNLVSISQKILVELSLGTKLLSKSEFKAGIENLILYGGLNFEAISFSYKPKSSESELIISGDLNFKTLLGTEFNIKGMLVINEGSSSFKADSELLKLQSIENPFGMSGICIKGIEFDMNFDYKNDFVIIEPTNMSFNMAFNRKLQNSTHLKGKVGFYSGNQNIETIFEGQILFVNGTPNVCSIIIDKEIKITHLLAKILSVKWPTDFPDIIFNDGEIYYMPAYLPKDEIIIDKKVYNKGYNIRGHIDFFGIGEIKIKGSLLGIVNPTIMGCWSKGNKFSIIKWPSFCELIWKTAEFASLIEEASVGLCKEAISDLKLNENFEGHFEIDLKQIDTQSDNLVSFLITGKYLIRIIEGREKLTEIVEIDIPSSIQLDIKYPICNGDIPNCLLTCFKDQIPKSAAKFLQNLLKDPKKFAKFLDALAISTLVNLSEDTLKVFICFAGVEINKLAKDTLDAMKKCAKNILENTQPKNKPKENDILAIEEAQLLTSAIDLASSLLLITGEWFGYFSSAINLLKSLYEIIENNIIIIGKEQIERDKSKLSFVLKDDLLMRCKKVSVKIAAVLQYSDQTYLGSQSKEGIAEHKPKSIL</sequence>
<comment type="caution">
    <text evidence="1">The sequence shown here is derived from an EMBL/GenBank/DDBJ whole genome shotgun (WGS) entry which is preliminary data.</text>
</comment>
<dbReference type="Proteomes" id="UP000789920">
    <property type="component" value="Unassembled WGS sequence"/>
</dbReference>
<proteinExistence type="predicted"/>
<evidence type="ECO:0000313" key="2">
    <source>
        <dbReference type="Proteomes" id="UP000789920"/>
    </source>
</evidence>
<gene>
    <name evidence="1" type="ORF">RPERSI_LOCUS4114</name>
</gene>
<name>A0ACA9LWD5_9GLOM</name>
<protein>
    <submittedName>
        <fullName evidence="1">4304_t:CDS:1</fullName>
    </submittedName>
</protein>
<organism evidence="1 2">
    <name type="scientific">Racocetra persica</name>
    <dbReference type="NCBI Taxonomy" id="160502"/>
    <lineage>
        <taxon>Eukaryota</taxon>
        <taxon>Fungi</taxon>
        <taxon>Fungi incertae sedis</taxon>
        <taxon>Mucoromycota</taxon>
        <taxon>Glomeromycotina</taxon>
        <taxon>Glomeromycetes</taxon>
        <taxon>Diversisporales</taxon>
        <taxon>Gigasporaceae</taxon>
        <taxon>Racocetra</taxon>
    </lineage>
</organism>